<feature type="transmembrane region" description="Helical" evidence="8">
    <location>
        <begin position="475"/>
        <end position="498"/>
    </location>
</feature>
<comment type="caution">
    <text evidence="10">The sequence shown here is derived from an EMBL/GenBank/DDBJ whole genome shotgun (WGS) entry which is preliminary data.</text>
</comment>
<feature type="transmembrane region" description="Helical" evidence="8">
    <location>
        <begin position="383"/>
        <end position="403"/>
    </location>
</feature>
<evidence type="ECO:0000256" key="5">
    <source>
        <dbReference type="ARBA" id="ARBA00022692"/>
    </source>
</evidence>
<protein>
    <submittedName>
        <fullName evidence="10">Iron ABC transporter permease</fullName>
    </submittedName>
</protein>
<evidence type="ECO:0000256" key="6">
    <source>
        <dbReference type="ARBA" id="ARBA00022989"/>
    </source>
</evidence>
<keyword evidence="2 8" id="KW-0813">Transport</keyword>
<dbReference type="PROSITE" id="PS50928">
    <property type="entry name" value="ABC_TM1"/>
    <property type="match status" value="2"/>
</dbReference>
<feature type="transmembrane region" description="Helical" evidence="8">
    <location>
        <begin position="518"/>
        <end position="543"/>
    </location>
</feature>
<dbReference type="PANTHER" id="PTHR43357:SF4">
    <property type="entry name" value="INNER MEMBRANE ABC TRANSPORTER PERMEASE PROTEIN YDCV"/>
    <property type="match status" value="1"/>
</dbReference>
<comment type="similarity">
    <text evidence="8">Belongs to the binding-protein-dependent transport system permease family.</text>
</comment>
<dbReference type="CDD" id="cd06261">
    <property type="entry name" value="TM_PBP2"/>
    <property type="match status" value="2"/>
</dbReference>
<feature type="transmembrane region" description="Helical" evidence="8">
    <location>
        <begin position="155"/>
        <end position="176"/>
    </location>
</feature>
<accession>A0A5M6ITY3</accession>
<keyword evidence="7 8" id="KW-0472">Membrane</keyword>
<evidence type="ECO:0000256" key="4">
    <source>
        <dbReference type="ARBA" id="ARBA00022519"/>
    </source>
</evidence>
<dbReference type="Gene3D" id="1.10.3720.10">
    <property type="entry name" value="MetI-like"/>
    <property type="match status" value="2"/>
</dbReference>
<evidence type="ECO:0000256" key="3">
    <source>
        <dbReference type="ARBA" id="ARBA00022475"/>
    </source>
</evidence>
<feature type="transmembrane region" description="Helical" evidence="8">
    <location>
        <begin position="22"/>
        <end position="44"/>
    </location>
</feature>
<feature type="transmembrane region" description="Helical" evidence="8">
    <location>
        <begin position="348"/>
        <end position="371"/>
    </location>
</feature>
<feature type="transmembrane region" description="Helical" evidence="8">
    <location>
        <begin position="115"/>
        <end position="135"/>
    </location>
</feature>
<evidence type="ECO:0000256" key="1">
    <source>
        <dbReference type="ARBA" id="ARBA00004429"/>
    </source>
</evidence>
<feature type="transmembrane region" description="Helical" evidence="8">
    <location>
        <begin position="415"/>
        <end position="432"/>
    </location>
</feature>
<dbReference type="AlphaFoldDB" id="A0A5M6ITY3"/>
<comment type="subcellular location">
    <subcellularLocation>
        <location evidence="1">Cell inner membrane</location>
        <topology evidence="1">Multi-pass membrane protein</topology>
    </subcellularLocation>
    <subcellularLocation>
        <location evidence="8">Cell membrane</location>
        <topology evidence="8">Multi-pass membrane protein</topology>
    </subcellularLocation>
</comment>
<dbReference type="Proteomes" id="UP000325255">
    <property type="component" value="Unassembled WGS sequence"/>
</dbReference>
<feature type="transmembrane region" description="Helical" evidence="8">
    <location>
        <begin position="242"/>
        <end position="272"/>
    </location>
</feature>
<dbReference type="EMBL" id="VWPK01000018">
    <property type="protein sequence ID" value="KAA5611722.1"/>
    <property type="molecule type" value="Genomic_DNA"/>
</dbReference>
<name>A0A5M6ITY3_9PROT</name>
<evidence type="ECO:0000256" key="2">
    <source>
        <dbReference type="ARBA" id="ARBA00022448"/>
    </source>
</evidence>
<dbReference type="RefSeq" id="WP_150041263.1">
    <property type="nucleotide sequence ID" value="NZ_OW485601.1"/>
</dbReference>
<evidence type="ECO:0000259" key="9">
    <source>
        <dbReference type="PROSITE" id="PS50928"/>
    </source>
</evidence>
<feature type="transmembrane region" description="Helical" evidence="8">
    <location>
        <begin position="79"/>
        <end position="103"/>
    </location>
</feature>
<proteinExistence type="inferred from homology"/>
<reference evidence="10 11" key="1">
    <citation type="submission" date="2019-09" db="EMBL/GenBank/DDBJ databases">
        <title>Genome sequence of Rhodovastum atsumiense, a diverse member of the Acetobacteraceae family of non-sulfur purple photosynthetic bacteria.</title>
        <authorList>
            <person name="Meyer T."/>
            <person name="Kyndt J."/>
        </authorList>
    </citation>
    <scope>NUCLEOTIDE SEQUENCE [LARGE SCALE GENOMIC DNA]</scope>
    <source>
        <strain evidence="10 11">DSM 21279</strain>
    </source>
</reference>
<keyword evidence="5 8" id="KW-0812">Transmembrane</keyword>
<dbReference type="GO" id="GO:0005886">
    <property type="term" value="C:plasma membrane"/>
    <property type="evidence" value="ECO:0007669"/>
    <property type="project" value="UniProtKB-SubCell"/>
</dbReference>
<keyword evidence="11" id="KW-1185">Reference proteome</keyword>
<evidence type="ECO:0000256" key="8">
    <source>
        <dbReference type="RuleBase" id="RU363032"/>
    </source>
</evidence>
<evidence type="ECO:0000313" key="11">
    <source>
        <dbReference type="Proteomes" id="UP000325255"/>
    </source>
</evidence>
<feature type="domain" description="ABC transmembrane type-1" evidence="9">
    <location>
        <begin position="80"/>
        <end position="271"/>
    </location>
</feature>
<keyword evidence="4" id="KW-0997">Cell inner membrane</keyword>
<evidence type="ECO:0000256" key="7">
    <source>
        <dbReference type="ARBA" id="ARBA00023136"/>
    </source>
</evidence>
<keyword evidence="3" id="KW-1003">Cell membrane</keyword>
<keyword evidence="6 8" id="KW-1133">Transmembrane helix</keyword>
<gene>
    <name evidence="10" type="ORF">F1189_13065</name>
</gene>
<dbReference type="OrthoDB" id="9815533at2"/>
<dbReference type="InterPro" id="IPR000515">
    <property type="entry name" value="MetI-like"/>
</dbReference>
<feature type="transmembrane region" description="Helical" evidence="8">
    <location>
        <begin position="303"/>
        <end position="328"/>
    </location>
</feature>
<evidence type="ECO:0000313" key="10">
    <source>
        <dbReference type="EMBL" id="KAA5611722.1"/>
    </source>
</evidence>
<dbReference type="GO" id="GO:0055085">
    <property type="term" value="P:transmembrane transport"/>
    <property type="evidence" value="ECO:0007669"/>
    <property type="project" value="InterPro"/>
</dbReference>
<dbReference type="InterPro" id="IPR035906">
    <property type="entry name" value="MetI-like_sf"/>
</dbReference>
<feature type="domain" description="ABC transmembrane type-1" evidence="9">
    <location>
        <begin position="349"/>
        <end position="537"/>
    </location>
</feature>
<dbReference type="SUPFAM" id="SSF161098">
    <property type="entry name" value="MetI-like"/>
    <property type="match status" value="2"/>
</dbReference>
<sequence length="552" mass="57915">MSADIAPDATARRPQREATARLWSGLLLAVPVLLLLVPLALLLLDALIDTDSRAGDTAFPELSVRHFADVLADPALRAAILNGVAACGGGTVVAVIIGFAFAWIVVRTDAPGKRFIAAAGLLPLLMPPLVAGIAWSMPAWPGLEAWVDLRSLSGIIILFGFYHAPYVALFTAAALWRMDPTLEDAAELAGAGALRRVATVTLPSILPMLLSTALLAFAVMLGNYGIPAALGTPGHRSLPSTAIFALAASPGHGHAAAALAVMLAGVTALLVLPQHRILVAPEIRPRAGGAFRPRQVKPRAWQWLMPGLAALYLLLVLGLPLLGLLLAAQHDGWLQVRRLFQDPQAMSSIGTTLRLALVTAFAGTGLALAIAYTLARTRVPGRWVIGLLATLPLAVPGLVIGFAHDRTWIDLSPGSYGTVSILALAFVIRFLPIGIRAASAALAVVHKDLEEAAWICGHPVPSAIRTIVLPLARPGLAAALVLSCILTIRELGTALLLCSDGDRVMTVQVLAMYERGDAGLAAVLSLVLMLLLGTLLGGAAWLLRVGARPRRR</sequence>
<organism evidence="10 11">
    <name type="scientific">Rhodovastum atsumiense</name>
    <dbReference type="NCBI Taxonomy" id="504468"/>
    <lineage>
        <taxon>Bacteria</taxon>
        <taxon>Pseudomonadati</taxon>
        <taxon>Pseudomonadota</taxon>
        <taxon>Alphaproteobacteria</taxon>
        <taxon>Acetobacterales</taxon>
        <taxon>Acetobacteraceae</taxon>
        <taxon>Rhodovastum</taxon>
    </lineage>
</organism>
<feature type="transmembrane region" description="Helical" evidence="8">
    <location>
        <begin position="197"/>
        <end position="222"/>
    </location>
</feature>
<dbReference type="Pfam" id="PF00528">
    <property type="entry name" value="BPD_transp_1"/>
    <property type="match status" value="2"/>
</dbReference>
<dbReference type="PANTHER" id="PTHR43357">
    <property type="entry name" value="INNER MEMBRANE ABC TRANSPORTER PERMEASE PROTEIN YDCV"/>
    <property type="match status" value="1"/>
</dbReference>